<dbReference type="RefSeq" id="WP_034587903.1">
    <property type="nucleotide sequence ID" value="NZ_JRPE02000014.1"/>
</dbReference>
<gene>
    <name evidence="1" type="ORF">LS74_008870</name>
</gene>
<comment type="caution">
    <text evidence="1">The sequence shown here is derived from an EMBL/GenBank/DDBJ whole genome shotgun (WGS) entry which is preliminary data.</text>
</comment>
<sequence length="147" mass="16628">MGFGDFAMGYLVGQGFSGPNHIPDGNTPYSEWSSQAKKDWDKKCDEAYWRAWDKTCKEGTINELKNVQTAGIQTAKVLGTTKERLISAIESGEIKIVSIIEPNVVAEIPTKIIWTDASREEAQRDEYKQYLNEVMDLIGKYQHRVIP</sequence>
<evidence type="ECO:0000313" key="2">
    <source>
        <dbReference type="Proteomes" id="UP000029921"/>
    </source>
</evidence>
<dbReference type="AlphaFoldDB" id="A0A4U8SWY9"/>
<keyword evidence="2" id="KW-1185">Reference proteome</keyword>
<accession>A0A4U8SWY9</accession>
<protein>
    <submittedName>
        <fullName evidence="1">Uncharacterized protein</fullName>
    </submittedName>
</protein>
<evidence type="ECO:0000313" key="1">
    <source>
        <dbReference type="EMBL" id="TLD91443.1"/>
    </source>
</evidence>
<reference evidence="1 2" key="1">
    <citation type="journal article" date="2014" name="Genome Announc.">
        <title>Draft genome sequences of eight enterohepatic helicobacter species isolated from both laboratory and wild rodents.</title>
        <authorList>
            <person name="Sheh A."/>
            <person name="Shen Z."/>
            <person name="Fox J.G."/>
        </authorList>
    </citation>
    <scope>NUCLEOTIDE SEQUENCE [LARGE SCALE GENOMIC DNA]</scope>
    <source>
        <strain evidence="1 2">MIT 96-1001</strain>
    </source>
</reference>
<proteinExistence type="predicted"/>
<dbReference type="EMBL" id="JRPE02000014">
    <property type="protein sequence ID" value="TLD91443.1"/>
    <property type="molecule type" value="Genomic_DNA"/>
</dbReference>
<dbReference type="Proteomes" id="UP000029921">
    <property type="component" value="Unassembled WGS sequence"/>
</dbReference>
<organism evidence="1 2">
    <name type="scientific">Helicobacter magdeburgensis</name>
    <dbReference type="NCBI Taxonomy" id="471858"/>
    <lineage>
        <taxon>Bacteria</taxon>
        <taxon>Pseudomonadati</taxon>
        <taxon>Campylobacterota</taxon>
        <taxon>Epsilonproteobacteria</taxon>
        <taxon>Campylobacterales</taxon>
        <taxon>Helicobacteraceae</taxon>
        <taxon>Helicobacter</taxon>
    </lineage>
</organism>
<name>A0A4U8SWY9_9HELI</name>